<dbReference type="PANTHER" id="PTHR31451:SF39">
    <property type="entry name" value="MANNAN ENDO-1,4-BETA-MANNOSIDASE 1"/>
    <property type="match status" value="1"/>
</dbReference>
<name>A0A250X0F3_9CHLO</name>
<proteinExistence type="inferred from homology"/>
<dbReference type="InterPro" id="IPR045053">
    <property type="entry name" value="MAN-like"/>
</dbReference>
<dbReference type="InterPro" id="IPR001547">
    <property type="entry name" value="Glyco_hydro_5"/>
</dbReference>
<evidence type="ECO:0000256" key="4">
    <source>
        <dbReference type="ARBA" id="ARBA00012706"/>
    </source>
</evidence>
<reference evidence="11 12" key="1">
    <citation type="submission" date="2017-08" db="EMBL/GenBank/DDBJ databases">
        <title>Acidophilic green algal genome provides insights into adaptation to an acidic environment.</title>
        <authorList>
            <person name="Hirooka S."/>
            <person name="Hirose Y."/>
            <person name="Kanesaki Y."/>
            <person name="Higuchi S."/>
            <person name="Fujiwara T."/>
            <person name="Onuma R."/>
            <person name="Era A."/>
            <person name="Ohbayashi R."/>
            <person name="Uzuka A."/>
            <person name="Nozaki H."/>
            <person name="Yoshikawa H."/>
            <person name="Miyagishima S.Y."/>
        </authorList>
    </citation>
    <scope>NUCLEOTIDE SEQUENCE [LARGE SCALE GENOMIC DNA]</scope>
    <source>
        <strain evidence="11 12">NIES-2499</strain>
    </source>
</reference>
<evidence type="ECO:0000256" key="3">
    <source>
        <dbReference type="ARBA" id="ARBA00005641"/>
    </source>
</evidence>
<keyword evidence="8" id="KW-0326">Glycosidase</keyword>
<evidence type="ECO:0000256" key="8">
    <source>
        <dbReference type="ARBA" id="ARBA00023295"/>
    </source>
</evidence>
<sequence length="461" mass="50483">MVTRKNTFNGLMYKNDPTVFMWDVFNEPRCPACPSTSPMNSWLQQMTGCLRTAAPNQLIAAGTEGFFMDSPHVPYNPGAGTSCEGEDWYAISQMSGVDVTTAHIYDRQMEHIPPTWEACDSSCYFSFFPQYVQQHVSLASSMGKPFIIEEFNVILPTYSTAQRTAFFQLAYQQLLASRQAGSSLMGMMFWDAALGFQPDDGYNVYLDVSLTKRSLRQDSSSSSSGRASIVLNDSSSYGPFRRTAQREVCAEAAAAVWLPAWSLSSVNEQSYLDSTSGLMVQQVIQQTSNQLKSAQHRHLLLETKDAAEESMTPTSATFGPLRMEDGDTGVPSSPAALLKNPQTQGNSKQIWKLRGESRIGQSRSTGHVMTGTVNQLVAGPAAADSKSGSGFADSGAMLDTMGSVTLIPNDYRIHSYKEFSGDHKPEQDSQDALLVGPEEDLVFGSVNNKVQTQYLNNDQPA</sequence>
<evidence type="ECO:0000256" key="7">
    <source>
        <dbReference type="ARBA" id="ARBA00022801"/>
    </source>
</evidence>
<comment type="subcellular location">
    <subcellularLocation>
        <location evidence="2">Secreted</location>
    </subcellularLocation>
</comment>
<evidence type="ECO:0000259" key="10">
    <source>
        <dbReference type="Pfam" id="PF26410"/>
    </source>
</evidence>
<keyword evidence="5" id="KW-0964">Secreted</keyword>
<feature type="domain" description="Glycoside hydrolase family 5" evidence="10">
    <location>
        <begin position="1"/>
        <end position="192"/>
    </location>
</feature>
<dbReference type="Proteomes" id="UP000232323">
    <property type="component" value="Unassembled WGS sequence"/>
</dbReference>
<feature type="region of interest" description="Disordered" evidence="9">
    <location>
        <begin position="306"/>
        <end position="348"/>
    </location>
</feature>
<dbReference type="PANTHER" id="PTHR31451">
    <property type="match status" value="1"/>
</dbReference>
<dbReference type="GO" id="GO:0005576">
    <property type="term" value="C:extracellular region"/>
    <property type="evidence" value="ECO:0007669"/>
    <property type="project" value="UniProtKB-SubCell"/>
</dbReference>
<evidence type="ECO:0000256" key="6">
    <source>
        <dbReference type="ARBA" id="ARBA00022729"/>
    </source>
</evidence>
<dbReference type="GO" id="GO:0016985">
    <property type="term" value="F:mannan endo-1,4-beta-mannosidase activity"/>
    <property type="evidence" value="ECO:0007669"/>
    <property type="project" value="UniProtKB-EC"/>
</dbReference>
<evidence type="ECO:0000256" key="9">
    <source>
        <dbReference type="SAM" id="MobiDB-lite"/>
    </source>
</evidence>
<dbReference type="AlphaFoldDB" id="A0A250X0F3"/>
<protein>
    <recommendedName>
        <fullName evidence="4">mannan endo-1,4-beta-mannosidase</fullName>
        <ecNumber evidence="4">3.2.1.78</ecNumber>
    </recommendedName>
</protein>
<dbReference type="EMBL" id="BEGY01000018">
    <property type="protein sequence ID" value="GAX76574.1"/>
    <property type="molecule type" value="Genomic_DNA"/>
</dbReference>
<dbReference type="OrthoDB" id="406631at2759"/>
<evidence type="ECO:0000256" key="1">
    <source>
        <dbReference type="ARBA" id="ARBA00001678"/>
    </source>
</evidence>
<evidence type="ECO:0000313" key="11">
    <source>
        <dbReference type="EMBL" id="GAX76574.1"/>
    </source>
</evidence>
<dbReference type="InterPro" id="IPR017853">
    <property type="entry name" value="GH"/>
</dbReference>
<evidence type="ECO:0000313" key="12">
    <source>
        <dbReference type="Proteomes" id="UP000232323"/>
    </source>
</evidence>
<dbReference type="STRING" id="1157962.A0A250X0F3"/>
<comment type="catalytic activity">
    <reaction evidence="1">
        <text>Random hydrolysis of (1-&gt;4)-beta-D-mannosidic linkages in mannans, galactomannans and glucomannans.</text>
        <dbReference type="EC" id="3.2.1.78"/>
    </reaction>
</comment>
<keyword evidence="12" id="KW-1185">Reference proteome</keyword>
<evidence type="ECO:0000256" key="2">
    <source>
        <dbReference type="ARBA" id="ARBA00004613"/>
    </source>
</evidence>
<accession>A0A250X0F3</accession>
<keyword evidence="7" id="KW-0378">Hydrolase</keyword>
<organism evidence="11 12">
    <name type="scientific">Chlamydomonas eustigma</name>
    <dbReference type="NCBI Taxonomy" id="1157962"/>
    <lineage>
        <taxon>Eukaryota</taxon>
        <taxon>Viridiplantae</taxon>
        <taxon>Chlorophyta</taxon>
        <taxon>core chlorophytes</taxon>
        <taxon>Chlorophyceae</taxon>
        <taxon>CS clade</taxon>
        <taxon>Chlamydomonadales</taxon>
        <taxon>Chlamydomonadaceae</taxon>
        <taxon>Chlamydomonas</taxon>
    </lineage>
</organism>
<dbReference type="SUPFAM" id="SSF51445">
    <property type="entry name" value="(Trans)glycosidases"/>
    <property type="match status" value="1"/>
</dbReference>
<keyword evidence="6" id="KW-0732">Signal</keyword>
<dbReference type="Gene3D" id="3.20.20.80">
    <property type="entry name" value="Glycosidases"/>
    <property type="match status" value="1"/>
</dbReference>
<dbReference type="Pfam" id="PF26410">
    <property type="entry name" value="GH5_mannosidase"/>
    <property type="match status" value="1"/>
</dbReference>
<comment type="caution">
    <text evidence="11">The sequence shown here is derived from an EMBL/GenBank/DDBJ whole genome shotgun (WGS) entry which is preliminary data.</text>
</comment>
<comment type="similarity">
    <text evidence="3">Belongs to the glycosyl hydrolase 5 (cellulase A) family.</text>
</comment>
<gene>
    <name evidence="11" type="ORF">CEUSTIGMA_g4020.t1</name>
</gene>
<dbReference type="EC" id="3.2.1.78" evidence="4"/>
<evidence type="ECO:0000256" key="5">
    <source>
        <dbReference type="ARBA" id="ARBA00022525"/>
    </source>
</evidence>